<evidence type="ECO:0000256" key="1">
    <source>
        <dbReference type="ARBA" id="ARBA00023016"/>
    </source>
</evidence>
<dbReference type="Gene3D" id="2.60.40.790">
    <property type="match status" value="1"/>
</dbReference>
<comment type="caution">
    <text evidence="6">The sequence shown here is derived from an EMBL/GenBank/DDBJ whole genome shotgun (WGS) entry which is preliminary data.</text>
</comment>
<evidence type="ECO:0000256" key="2">
    <source>
        <dbReference type="PROSITE-ProRule" id="PRU00285"/>
    </source>
</evidence>
<evidence type="ECO:0000256" key="3">
    <source>
        <dbReference type="RuleBase" id="RU003616"/>
    </source>
</evidence>
<proteinExistence type="inferred from homology"/>
<evidence type="ECO:0000256" key="4">
    <source>
        <dbReference type="SAM" id="MobiDB-lite"/>
    </source>
</evidence>
<dbReference type="EMBL" id="JAUTDP010000016">
    <property type="protein sequence ID" value="KAK3388358.1"/>
    <property type="molecule type" value="Genomic_DNA"/>
</dbReference>
<sequence length="254" mass="28174">MRTSPTTIPFRITKPSSLTRHRLPHSHRPTITQQQIRPISSTMSLFYPRSLSHPSSSSLGSQPTFSSLFRMLDDFDKYAQQVGGNIGSSMIPSSSSSGMETFNPKFDVTEEDSTYTLQGELPGVDPKNVDIEFTDPQTLVISGHAERSHTEGDPNLRLGSSTEAKKIESSESKDKSKSKTKDTSGKEGKEEGESKSQQPRYWLSERSYGEFSRVFNFPGNVDQDKVSAKFDHGILDIKVPKAEKKGSHKISIQG</sequence>
<name>A0AAE0U299_SORBR</name>
<dbReference type="InterPro" id="IPR008978">
    <property type="entry name" value="HSP20-like_chaperone"/>
</dbReference>
<dbReference type="InterPro" id="IPR031107">
    <property type="entry name" value="Small_HSP"/>
</dbReference>
<keyword evidence="7" id="KW-1185">Reference proteome</keyword>
<organism evidence="6 7">
    <name type="scientific">Sordaria brevicollis</name>
    <dbReference type="NCBI Taxonomy" id="83679"/>
    <lineage>
        <taxon>Eukaryota</taxon>
        <taxon>Fungi</taxon>
        <taxon>Dikarya</taxon>
        <taxon>Ascomycota</taxon>
        <taxon>Pezizomycotina</taxon>
        <taxon>Sordariomycetes</taxon>
        <taxon>Sordariomycetidae</taxon>
        <taxon>Sordariales</taxon>
        <taxon>Sordariaceae</taxon>
        <taxon>Sordaria</taxon>
    </lineage>
</organism>
<evidence type="ECO:0000313" key="7">
    <source>
        <dbReference type="Proteomes" id="UP001281003"/>
    </source>
</evidence>
<reference evidence="6" key="2">
    <citation type="submission" date="2023-07" db="EMBL/GenBank/DDBJ databases">
        <authorList>
            <consortium name="Lawrence Berkeley National Laboratory"/>
            <person name="Haridas S."/>
            <person name="Hensen N."/>
            <person name="Bonometti L."/>
            <person name="Westerberg I."/>
            <person name="Brannstrom I.O."/>
            <person name="Guillou S."/>
            <person name="Cros-Aarteil S."/>
            <person name="Calhoun S."/>
            <person name="Kuo A."/>
            <person name="Mondo S."/>
            <person name="Pangilinan J."/>
            <person name="Riley R."/>
            <person name="LaButti K."/>
            <person name="Andreopoulos B."/>
            <person name="Lipzen A."/>
            <person name="Chen C."/>
            <person name="Yanf M."/>
            <person name="Daum C."/>
            <person name="Ng V."/>
            <person name="Clum A."/>
            <person name="Steindorff A."/>
            <person name="Ohm R."/>
            <person name="Martin F."/>
            <person name="Silar P."/>
            <person name="Natvig D."/>
            <person name="Lalanne C."/>
            <person name="Gautier V."/>
            <person name="Ament-velasquez S.L."/>
            <person name="Kruys A."/>
            <person name="Hutchinson M.I."/>
            <person name="Powell A.J."/>
            <person name="Barry K."/>
            <person name="Miller A.N."/>
            <person name="Grigoriev I.V."/>
            <person name="Debuchy R."/>
            <person name="Gladieux P."/>
            <person name="Thoren M.H."/>
            <person name="Johannesson H."/>
        </authorList>
    </citation>
    <scope>NUCLEOTIDE SEQUENCE</scope>
    <source>
        <strain evidence="6">FGSC 1904</strain>
    </source>
</reference>
<evidence type="ECO:0000259" key="5">
    <source>
        <dbReference type="PROSITE" id="PS01031"/>
    </source>
</evidence>
<dbReference type="PROSITE" id="PS01031">
    <property type="entry name" value="SHSP"/>
    <property type="match status" value="1"/>
</dbReference>
<dbReference type="PANTHER" id="PTHR11527">
    <property type="entry name" value="HEAT-SHOCK PROTEIN 20 FAMILY MEMBER"/>
    <property type="match status" value="1"/>
</dbReference>
<feature type="region of interest" description="Disordered" evidence="4">
    <location>
        <begin position="143"/>
        <end position="201"/>
    </location>
</feature>
<dbReference type="AlphaFoldDB" id="A0AAE0U299"/>
<dbReference type="CDD" id="cd06464">
    <property type="entry name" value="ACD_sHsps-like"/>
    <property type="match status" value="1"/>
</dbReference>
<feature type="domain" description="SHSP" evidence="5">
    <location>
        <begin position="97"/>
        <end position="254"/>
    </location>
</feature>
<keyword evidence="1" id="KW-0346">Stress response</keyword>
<dbReference type="SUPFAM" id="SSF49764">
    <property type="entry name" value="HSP20-like chaperones"/>
    <property type="match status" value="1"/>
</dbReference>
<dbReference type="InterPro" id="IPR002068">
    <property type="entry name" value="A-crystallin/Hsp20_dom"/>
</dbReference>
<comment type="similarity">
    <text evidence="2 3">Belongs to the small heat shock protein (HSP20) family.</text>
</comment>
<gene>
    <name evidence="6" type="ORF">B0T20DRAFT_426508</name>
</gene>
<dbReference type="Proteomes" id="UP001281003">
    <property type="component" value="Unassembled WGS sequence"/>
</dbReference>
<protein>
    <submittedName>
        <fullName evidence="6">HSP20-like chaperone</fullName>
    </submittedName>
</protein>
<feature type="compositionally biased region" description="Basic and acidic residues" evidence="4">
    <location>
        <begin position="163"/>
        <end position="194"/>
    </location>
</feature>
<reference evidence="6" key="1">
    <citation type="journal article" date="2023" name="Mol. Phylogenet. Evol.">
        <title>Genome-scale phylogeny and comparative genomics of the fungal order Sordariales.</title>
        <authorList>
            <person name="Hensen N."/>
            <person name="Bonometti L."/>
            <person name="Westerberg I."/>
            <person name="Brannstrom I.O."/>
            <person name="Guillou S."/>
            <person name="Cros-Aarteil S."/>
            <person name="Calhoun S."/>
            <person name="Haridas S."/>
            <person name="Kuo A."/>
            <person name="Mondo S."/>
            <person name="Pangilinan J."/>
            <person name="Riley R."/>
            <person name="LaButti K."/>
            <person name="Andreopoulos B."/>
            <person name="Lipzen A."/>
            <person name="Chen C."/>
            <person name="Yan M."/>
            <person name="Daum C."/>
            <person name="Ng V."/>
            <person name="Clum A."/>
            <person name="Steindorff A."/>
            <person name="Ohm R.A."/>
            <person name="Martin F."/>
            <person name="Silar P."/>
            <person name="Natvig D.O."/>
            <person name="Lalanne C."/>
            <person name="Gautier V."/>
            <person name="Ament-Velasquez S.L."/>
            <person name="Kruys A."/>
            <person name="Hutchinson M.I."/>
            <person name="Powell A.J."/>
            <person name="Barry K."/>
            <person name="Miller A.N."/>
            <person name="Grigoriev I.V."/>
            <person name="Debuchy R."/>
            <person name="Gladieux P."/>
            <person name="Hiltunen Thoren M."/>
            <person name="Johannesson H."/>
        </authorList>
    </citation>
    <scope>NUCLEOTIDE SEQUENCE</scope>
    <source>
        <strain evidence="6">FGSC 1904</strain>
    </source>
</reference>
<dbReference type="Pfam" id="PF00011">
    <property type="entry name" value="HSP20"/>
    <property type="match status" value="1"/>
</dbReference>
<evidence type="ECO:0000313" key="6">
    <source>
        <dbReference type="EMBL" id="KAK3388358.1"/>
    </source>
</evidence>
<accession>A0AAE0U299</accession>
<feature type="compositionally biased region" description="Basic and acidic residues" evidence="4">
    <location>
        <begin position="144"/>
        <end position="154"/>
    </location>
</feature>